<accession>A0A3P7C1P0</accession>
<evidence type="ECO:0000256" key="8">
    <source>
        <dbReference type="SAM" id="Phobius"/>
    </source>
</evidence>
<dbReference type="GO" id="GO:0022841">
    <property type="term" value="F:potassium ion leak channel activity"/>
    <property type="evidence" value="ECO:0007669"/>
    <property type="project" value="TreeGrafter"/>
</dbReference>
<keyword evidence="2" id="KW-0813">Transport</keyword>
<dbReference type="GO" id="GO:0005886">
    <property type="term" value="C:plasma membrane"/>
    <property type="evidence" value="ECO:0007669"/>
    <property type="project" value="TreeGrafter"/>
</dbReference>
<evidence type="ECO:0000256" key="5">
    <source>
        <dbReference type="ARBA" id="ARBA00023065"/>
    </source>
</evidence>
<keyword evidence="3 8" id="KW-0812">Transmembrane</keyword>
<dbReference type="GO" id="GO:0030322">
    <property type="term" value="P:stabilization of membrane potential"/>
    <property type="evidence" value="ECO:0007669"/>
    <property type="project" value="TreeGrafter"/>
</dbReference>
<keyword evidence="4 8" id="KW-1133">Transmembrane helix</keyword>
<keyword evidence="11" id="KW-1185">Reference proteome</keyword>
<dbReference type="STRING" id="27835.A0A3P7C1P0"/>
<evidence type="ECO:0000313" key="10">
    <source>
        <dbReference type="EMBL" id="VDL67887.1"/>
    </source>
</evidence>
<evidence type="ECO:0000256" key="6">
    <source>
        <dbReference type="ARBA" id="ARBA00023136"/>
    </source>
</evidence>
<evidence type="ECO:0000259" key="9">
    <source>
        <dbReference type="Pfam" id="PF07885"/>
    </source>
</evidence>
<evidence type="ECO:0000256" key="1">
    <source>
        <dbReference type="ARBA" id="ARBA00004141"/>
    </source>
</evidence>
<keyword evidence="5" id="KW-0406">Ion transport</keyword>
<dbReference type="InterPro" id="IPR013099">
    <property type="entry name" value="K_chnl_dom"/>
</dbReference>
<evidence type="ECO:0000256" key="4">
    <source>
        <dbReference type="ARBA" id="ARBA00022989"/>
    </source>
</evidence>
<dbReference type="Pfam" id="PF07885">
    <property type="entry name" value="Ion_trans_2"/>
    <property type="match status" value="1"/>
</dbReference>
<dbReference type="InterPro" id="IPR003280">
    <property type="entry name" value="2pore_dom_K_chnl"/>
</dbReference>
<dbReference type="AlphaFoldDB" id="A0A3P7C1P0"/>
<feature type="domain" description="Potassium channel" evidence="9">
    <location>
        <begin position="2"/>
        <end position="77"/>
    </location>
</feature>
<dbReference type="Proteomes" id="UP000271162">
    <property type="component" value="Unassembled WGS sequence"/>
</dbReference>
<evidence type="ECO:0000313" key="11">
    <source>
        <dbReference type="Proteomes" id="UP000271162"/>
    </source>
</evidence>
<comment type="subcellular location">
    <subcellularLocation>
        <location evidence="1">Membrane</location>
        <topology evidence="1">Multi-pass membrane protein</topology>
    </subcellularLocation>
</comment>
<gene>
    <name evidence="10" type="ORF">NBR_LOCUS4298</name>
</gene>
<evidence type="ECO:0000256" key="7">
    <source>
        <dbReference type="ARBA" id="ARBA00023303"/>
    </source>
</evidence>
<feature type="transmembrane region" description="Helical" evidence="8">
    <location>
        <begin position="49"/>
        <end position="69"/>
    </location>
</feature>
<proteinExistence type="predicted"/>
<evidence type="ECO:0000256" key="2">
    <source>
        <dbReference type="ARBA" id="ARBA00022448"/>
    </source>
</evidence>
<dbReference type="Gene3D" id="1.10.287.70">
    <property type="match status" value="1"/>
</dbReference>
<dbReference type="PANTHER" id="PTHR11003:SF86">
    <property type="entry name" value="POTASSIUM CHANNEL DOMAIN-CONTAINING PROTEIN"/>
    <property type="match status" value="1"/>
</dbReference>
<dbReference type="PANTHER" id="PTHR11003">
    <property type="entry name" value="POTASSIUM CHANNEL, SUBFAMILY K"/>
    <property type="match status" value="1"/>
</dbReference>
<keyword evidence="6 8" id="KW-0472">Membrane</keyword>
<evidence type="ECO:0000256" key="3">
    <source>
        <dbReference type="ARBA" id="ARBA00022692"/>
    </source>
</evidence>
<dbReference type="GO" id="GO:0015271">
    <property type="term" value="F:outward rectifier potassium channel activity"/>
    <property type="evidence" value="ECO:0007669"/>
    <property type="project" value="TreeGrafter"/>
</dbReference>
<dbReference type="SUPFAM" id="SSF81324">
    <property type="entry name" value="Voltage-gated potassium channels"/>
    <property type="match status" value="1"/>
</dbReference>
<organism evidence="10 11">
    <name type="scientific">Nippostrongylus brasiliensis</name>
    <name type="common">Rat hookworm</name>
    <dbReference type="NCBI Taxonomy" id="27835"/>
    <lineage>
        <taxon>Eukaryota</taxon>
        <taxon>Metazoa</taxon>
        <taxon>Ecdysozoa</taxon>
        <taxon>Nematoda</taxon>
        <taxon>Chromadorea</taxon>
        <taxon>Rhabditida</taxon>
        <taxon>Rhabditina</taxon>
        <taxon>Rhabditomorpha</taxon>
        <taxon>Strongyloidea</taxon>
        <taxon>Heligmosomidae</taxon>
        <taxon>Nippostrongylus</taxon>
    </lineage>
</organism>
<keyword evidence="7" id="KW-0407">Ion channel</keyword>
<dbReference type="EMBL" id="UYSL01007737">
    <property type="protein sequence ID" value="VDL67887.1"/>
    <property type="molecule type" value="Genomic_DNA"/>
</dbReference>
<name>A0A3P7C1P0_NIPBR</name>
<protein>
    <recommendedName>
        <fullName evidence="9">Potassium channel domain-containing protein</fullName>
    </recommendedName>
</protein>
<reference evidence="10 11" key="1">
    <citation type="submission" date="2018-11" db="EMBL/GenBank/DDBJ databases">
        <authorList>
            <consortium name="Pathogen Informatics"/>
        </authorList>
    </citation>
    <scope>NUCLEOTIDE SEQUENCE [LARGE SCALE GENOMIC DNA]</scope>
</reference>
<sequence length="152" mass="16918">MIAYLLIGTVVLQSIDESIAKEDFPPALLFTFTTIATIGYGSIYPTTDIGKVCCIGYCVIGIPLIFLVLSNNGQFLVDAYWIIRKSSGGKVRLPRRTFINATETFEVFRVQSQKVSPGWDRCTSLTLCTAVPMLFPLHSDNFLRLVRSMQAL</sequence>